<dbReference type="Proteomes" id="UP001497516">
    <property type="component" value="Chromosome 9"/>
</dbReference>
<evidence type="ECO:0000313" key="2">
    <source>
        <dbReference type="EMBL" id="CAL1411501.1"/>
    </source>
</evidence>
<dbReference type="AlphaFoldDB" id="A0AAV2GL47"/>
<sequence length="95" mass="10460">MISSPGSTVVESCRVTMYSHQITGVPRDKTQYGTNRSAQGTKQECSHQQEYRGTQTGPIENRSRHGITPARLTEENRSTVGRHPIGTVRSTSAQT</sequence>
<accession>A0AAV2GL47</accession>
<proteinExistence type="predicted"/>
<keyword evidence="3" id="KW-1185">Reference proteome</keyword>
<evidence type="ECO:0000256" key="1">
    <source>
        <dbReference type="SAM" id="MobiDB-lite"/>
    </source>
</evidence>
<evidence type="ECO:0000313" key="3">
    <source>
        <dbReference type="Proteomes" id="UP001497516"/>
    </source>
</evidence>
<feature type="region of interest" description="Disordered" evidence="1">
    <location>
        <begin position="26"/>
        <end position="95"/>
    </location>
</feature>
<feature type="compositionally biased region" description="Polar residues" evidence="1">
    <location>
        <begin position="31"/>
        <end position="43"/>
    </location>
</feature>
<gene>
    <name evidence="2" type="ORF">LTRI10_LOCUS50854</name>
</gene>
<reference evidence="2 3" key="1">
    <citation type="submission" date="2024-04" db="EMBL/GenBank/DDBJ databases">
        <authorList>
            <person name="Fracassetti M."/>
        </authorList>
    </citation>
    <scope>NUCLEOTIDE SEQUENCE [LARGE SCALE GENOMIC DNA]</scope>
</reference>
<protein>
    <submittedName>
        <fullName evidence="2">Uncharacterized protein</fullName>
    </submittedName>
</protein>
<name>A0AAV2GL47_9ROSI</name>
<organism evidence="2 3">
    <name type="scientific">Linum trigynum</name>
    <dbReference type="NCBI Taxonomy" id="586398"/>
    <lineage>
        <taxon>Eukaryota</taxon>
        <taxon>Viridiplantae</taxon>
        <taxon>Streptophyta</taxon>
        <taxon>Embryophyta</taxon>
        <taxon>Tracheophyta</taxon>
        <taxon>Spermatophyta</taxon>
        <taxon>Magnoliopsida</taxon>
        <taxon>eudicotyledons</taxon>
        <taxon>Gunneridae</taxon>
        <taxon>Pentapetalae</taxon>
        <taxon>rosids</taxon>
        <taxon>fabids</taxon>
        <taxon>Malpighiales</taxon>
        <taxon>Linaceae</taxon>
        <taxon>Linum</taxon>
    </lineage>
</organism>
<dbReference type="EMBL" id="OZ034822">
    <property type="protein sequence ID" value="CAL1411501.1"/>
    <property type="molecule type" value="Genomic_DNA"/>
</dbReference>